<feature type="binding site" evidence="7">
    <location>
        <position position="132"/>
    </location>
    <ligand>
        <name>a 1,2-diacyl-sn-glycero-3-phospho-(1'-sn-glycerol)</name>
        <dbReference type="ChEBI" id="CHEBI:64716"/>
    </ligand>
</feature>
<evidence type="ECO:0000313" key="8">
    <source>
        <dbReference type="EMBL" id="SHG38924.1"/>
    </source>
</evidence>
<gene>
    <name evidence="7" type="primary">lgt</name>
    <name evidence="8" type="ORF">SAMN02745221_00086</name>
</gene>
<feature type="transmembrane region" description="Helical" evidence="7">
    <location>
        <begin position="80"/>
        <end position="105"/>
    </location>
</feature>
<dbReference type="HAMAP" id="MF_01147">
    <property type="entry name" value="Lgt"/>
    <property type="match status" value="1"/>
</dbReference>
<dbReference type="EMBL" id="FQWY01000002">
    <property type="protein sequence ID" value="SHG38924.1"/>
    <property type="molecule type" value="Genomic_DNA"/>
</dbReference>
<evidence type="ECO:0000256" key="5">
    <source>
        <dbReference type="ARBA" id="ARBA00022989"/>
    </source>
</evidence>
<dbReference type="NCBIfam" id="TIGR00544">
    <property type="entry name" value="lgt"/>
    <property type="match status" value="1"/>
</dbReference>
<protein>
    <recommendedName>
        <fullName evidence="7">Phosphatidylglycerol--prolipoprotein diacylglyceryl transferase</fullName>
        <ecNumber evidence="7">2.5.1.145</ecNumber>
    </recommendedName>
</protein>
<dbReference type="OrthoDB" id="871140at2"/>
<keyword evidence="5 7" id="KW-1133">Transmembrane helix</keyword>
<evidence type="ECO:0000256" key="6">
    <source>
        <dbReference type="ARBA" id="ARBA00023136"/>
    </source>
</evidence>
<reference evidence="9" key="1">
    <citation type="submission" date="2016-11" db="EMBL/GenBank/DDBJ databases">
        <authorList>
            <person name="Varghese N."/>
            <person name="Submissions S."/>
        </authorList>
    </citation>
    <scope>NUCLEOTIDE SEQUENCE [LARGE SCALE GENOMIC DNA]</scope>
    <source>
        <strain evidence="9">DSM 11003</strain>
    </source>
</reference>
<dbReference type="PANTHER" id="PTHR30589">
    <property type="entry name" value="PROLIPOPROTEIN DIACYLGLYCERYL TRANSFERASE"/>
    <property type="match status" value="1"/>
</dbReference>
<comment type="subcellular location">
    <subcellularLocation>
        <location evidence="7">Cell membrane</location>
        <topology evidence="7">Multi-pass membrane protein</topology>
    </subcellularLocation>
</comment>
<dbReference type="EC" id="2.5.1.145" evidence="7"/>
<evidence type="ECO:0000256" key="7">
    <source>
        <dbReference type="HAMAP-Rule" id="MF_01147"/>
    </source>
</evidence>
<feature type="transmembrane region" description="Helical" evidence="7">
    <location>
        <begin position="13"/>
        <end position="36"/>
    </location>
</feature>
<keyword evidence="6 7" id="KW-0472">Membrane</keyword>
<keyword evidence="8" id="KW-0449">Lipoprotein</keyword>
<feature type="transmembrane region" description="Helical" evidence="7">
    <location>
        <begin position="125"/>
        <end position="145"/>
    </location>
</feature>
<feature type="transmembrane region" description="Helical" evidence="7">
    <location>
        <begin position="165"/>
        <end position="184"/>
    </location>
</feature>
<dbReference type="UniPathway" id="UPA00664"/>
<keyword evidence="2 7" id="KW-1003">Cell membrane</keyword>
<evidence type="ECO:0000256" key="2">
    <source>
        <dbReference type="ARBA" id="ARBA00022475"/>
    </source>
</evidence>
<feature type="transmembrane region" description="Helical" evidence="7">
    <location>
        <begin position="48"/>
        <end position="68"/>
    </location>
</feature>
<dbReference type="AlphaFoldDB" id="A0A1M5JEB6"/>
<evidence type="ECO:0000256" key="4">
    <source>
        <dbReference type="ARBA" id="ARBA00022692"/>
    </source>
</evidence>
<keyword evidence="4 7" id="KW-0812">Transmembrane</keyword>
<dbReference type="GO" id="GO:0005886">
    <property type="term" value="C:plasma membrane"/>
    <property type="evidence" value="ECO:0007669"/>
    <property type="project" value="UniProtKB-SubCell"/>
</dbReference>
<dbReference type="STRING" id="1123382.SAMN02745221_00086"/>
<feature type="transmembrane region" description="Helical" evidence="7">
    <location>
        <begin position="191"/>
        <end position="208"/>
    </location>
</feature>
<organism evidence="8 9">
    <name type="scientific">Thermosyntropha lipolytica DSM 11003</name>
    <dbReference type="NCBI Taxonomy" id="1123382"/>
    <lineage>
        <taxon>Bacteria</taxon>
        <taxon>Bacillati</taxon>
        <taxon>Bacillota</taxon>
        <taxon>Clostridia</taxon>
        <taxon>Eubacteriales</taxon>
        <taxon>Syntrophomonadaceae</taxon>
        <taxon>Thermosyntropha</taxon>
    </lineage>
</organism>
<keyword evidence="3 7" id="KW-0808">Transferase</keyword>
<dbReference type="Proteomes" id="UP000242329">
    <property type="component" value="Unassembled WGS sequence"/>
</dbReference>
<dbReference type="Pfam" id="PF01790">
    <property type="entry name" value="LGT"/>
    <property type="match status" value="1"/>
</dbReference>
<accession>A0A1M5JEB6</accession>
<feature type="transmembrane region" description="Helical" evidence="7">
    <location>
        <begin position="220"/>
        <end position="242"/>
    </location>
</feature>
<comment type="similarity">
    <text evidence="1 7">Belongs to the Lgt family.</text>
</comment>
<evidence type="ECO:0000313" key="9">
    <source>
        <dbReference type="Proteomes" id="UP000242329"/>
    </source>
</evidence>
<comment type="function">
    <text evidence="7">Catalyzes the transfer of the diacylglyceryl group from phosphatidylglycerol to the sulfhydryl group of the N-terminal cysteine of a prolipoprotein, the first step in the formation of mature lipoproteins.</text>
</comment>
<dbReference type="GO" id="GO:0008961">
    <property type="term" value="F:phosphatidylglycerol-prolipoprotein diacylglyceryl transferase activity"/>
    <property type="evidence" value="ECO:0007669"/>
    <property type="project" value="UniProtKB-UniRule"/>
</dbReference>
<sequence>MYPVLLKLGPFTVYSWGVMLALAVIIGVWGVGRLFAREGFSPDTALSMTIIMIIAGVIGGRAAYILIYEWQDLLRDPASVLFTAGLSGLIWYGGFVGGFIAYYLYVKKHKLPFFRIADMFAPYIALGYAIVRVGCFFNGCCYGGVTDSVCGVVFPYVDGFHRHPTQLYSSFLNLVLFGVLWWLYPRRKFEGQVFAVYIIGYSVYRFIIEFFRESLINYGMFTLGQLYTGVLFIIGVILYKWLKMRFYHEQRTRW</sequence>
<evidence type="ECO:0000256" key="1">
    <source>
        <dbReference type="ARBA" id="ARBA00007150"/>
    </source>
</evidence>
<evidence type="ECO:0000256" key="3">
    <source>
        <dbReference type="ARBA" id="ARBA00022679"/>
    </source>
</evidence>
<proteinExistence type="inferred from homology"/>
<dbReference type="GO" id="GO:0042158">
    <property type="term" value="P:lipoprotein biosynthetic process"/>
    <property type="evidence" value="ECO:0007669"/>
    <property type="project" value="UniProtKB-UniRule"/>
</dbReference>
<dbReference type="PANTHER" id="PTHR30589:SF0">
    <property type="entry name" value="PHOSPHATIDYLGLYCEROL--PROLIPOPROTEIN DIACYLGLYCERYL TRANSFERASE"/>
    <property type="match status" value="1"/>
</dbReference>
<comment type="catalytic activity">
    <reaction evidence="7">
        <text>L-cysteinyl-[prolipoprotein] + a 1,2-diacyl-sn-glycero-3-phospho-(1'-sn-glycerol) = an S-1,2-diacyl-sn-glyceryl-L-cysteinyl-[prolipoprotein] + sn-glycerol 1-phosphate + H(+)</text>
        <dbReference type="Rhea" id="RHEA:56712"/>
        <dbReference type="Rhea" id="RHEA-COMP:14679"/>
        <dbReference type="Rhea" id="RHEA-COMP:14680"/>
        <dbReference type="ChEBI" id="CHEBI:15378"/>
        <dbReference type="ChEBI" id="CHEBI:29950"/>
        <dbReference type="ChEBI" id="CHEBI:57685"/>
        <dbReference type="ChEBI" id="CHEBI:64716"/>
        <dbReference type="ChEBI" id="CHEBI:140658"/>
        <dbReference type="EC" id="2.5.1.145"/>
    </reaction>
</comment>
<keyword evidence="9" id="KW-1185">Reference proteome</keyword>
<comment type="pathway">
    <text evidence="7">Protein modification; lipoprotein biosynthesis (diacylglyceryl transfer).</text>
</comment>
<name>A0A1M5JEB6_9FIRM</name>
<dbReference type="InterPro" id="IPR001640">
    <property type="entry name" value="Lgt"/>
</dbReference>